<feature type="compositionally biased region" description="Basic and acidic residues" evidence="1">
    <location>
        <begin position="25"/>
        <end position="38"/>
    </location>
</feature>
<name>A0A183C7V0_GLOPA</name>
<reference evidence="3" key="3">
    <citation type="submission" date="2016-06" db="UniProtKB">
        <authorList>
            <consortium name="WormBaseParasite"/>
        </authorList>
    </citation>
    <scope>IDENTIFICATION</scope>
</reference>
<protein>
    <submittedName>
        <fullName evidence="3">Uncharacterized protein</fullName>
    </submittedName>
</protein>
<reference evidence="2" key="2">
    <citation type="submission" date="2014-05" db="EMBL/GenBank/DDBJ databases">
        <title>The genome and life-stage specific transcriptomes of Globodera pallida elucidate key aspects of plant parasitism by a cyst nematode.</title>
        <authorList>
            <person name="Cotton J.A."/>
            <person name="Lilley C.J."/>
            <person name="Jones L.M."/>
            <person name="Kikuchi T."/>
            <person name="Reid A.J."/>
            <person name="Thorpe P."/>
            <person name="Tsai I.J."/>
            <person name="Beasley H."/>
            <person name="Blok V."/>
            <person name="Cock P.J.A."/>
            <person name="Van den Akker S.E."/>
            <person name="Holroyd N."/>
            <person name="Hunt M."/>
            <person name="Mantelin S."/>
            <person name="Naghra H."/>
            <person name="Pain A."/>
            <person name="Palomares-Rius J.E."/>
            <person name="Zarowiecki M."/>
            <person name="Berriman M."/>
            <person name="Jones J.T."/>
            <person name="Urwin P.E."/>
        </authorList>
    </citation>
    <scope>NUCLEOTIDE SEQUENCE [LARGE SCALE GENOMIC DNA]</scope>
    <source>
        <strain evidence="2">Lindley</strain>
    </source>
</reference>
<reference evidence="2" key="1">
    <citation type="submission" date="2013-12" db="EMBL/GenBank/DDBJ databases">
        <authorList>
            <person name="Aslett M."/>
        </authorList>
    </citation>
    <scope>NUCLEOTIDE SEQUENCE [LARGE SCALE GENOMIC DNA]</scope>
    <source>
        <strain evidence="2">Lindley</strain>
    </source>
</reference>
<feature type="compositionally biased region" description="Polar residues" evidence="1">
    <location>
        <begin position="1"/>
        <end position="12"/>
    </location>
</feature>
<evidence type="ECO:0000256" key="1">
    <source>
        <dbReference type="SAM" id="MobiDB-lite"/>
    </source>
</evidence>
<dbReference type="Proteomes" id="UP000050741">
    <property type="component" value="Unassembled WGS sequence"/>
</dbReference>
<dbReference type="WBParaSite" id="GPLIN_000894600">
    <property type="protein sequence ID" value="GPLIN_000894600"/>
    <property type="gene ID" value="GPLIN_000894600"/>
</dbReference>
<sequence length="150" mass="17204">MILQKNKTSEPITTSTTTSQARPQQQHDHPVQDQHQSEDDGGVEQTLPQHFLQKHGRIVCVDHEYALSQHQQVHHHLEFDDQIEENHAPVKHQRVNEASPKLRLFDGSRTDAQTFCAEFVSIAQTFELSDRACNELLHLVKRMAPLNSDN</sequence>
<evidence type="ECO:0000313" key="2">
    <source>
        <dbReference type="Proteomes" id="UP000050741"/>
    </source>
</evidence>
<organism evidence="2 3">
    <name type="scientific">Globodera pallida</name>
    <name type="common">Potato cyst nematode worm</name>
    <name type="synonym">Heterodera pallida</name>
    <dbReference type="NCBI Taxonomy" id="36090"/>
    <lineage>
        <taxon>Eukaryota</taxon>
        <taxon>Metazoa</taxon>
        <taxon>Ecdysozoa</taxon>
        <taxon>Nematoda</taxon>
        <taxon>Chromadorea</taxon>
        <taxon>Rhabditida</taxon>
        <taxon>Tylenchina</taxon>
        <taxon>Tylenchomorpha</taxon>
        <taxon>Tylenchoidea</taxon>
        <taxon>Heteroderidae</taxon>
        <taxon>Heteroderinae</taxon>
        <taxon>Globodera</taxon>
    </lineage>
</organism>
<evidence type="ECO:0000313" key="3">
    <source>
        <dbReference type="WBParaSite" id="GPLIN_000894600"/>
    </source>
</evidence>
<proteinExistence type="predicted"/>
<keyword evidence="2" id="KW-1185">Reference proteome</keyword>
<dbReference type="AlphaFoldDB" id="A0A183C7V0"/>
<accession>A0A183C7V0</accession>
<feature type="region of interest" description="Disordered" evidence="1">
    <location>
        <begin position="1"/>
        <end position="47"/>
    </location>
</feature>